<name>A0A5S9WV00_ARATH</name>
<evidence type="ECO:0000313" key="3">
    <source>
        <dbReference type="Proteomes" id="UP000434276"/>
    </source>
</evidence>
<organism evidence="2 3">
    <name type="scientific">Arabidopsis thaliana</name>
    <name type="common">Mouse-ear cress</name>
    <dbReference type="NCBI Taxonomy" id="3702"/>
    <lineage>
        <taxon>Eukaryota</taxon>
        <taxon>Viridiplantae</taxon>
        <taxon>Streptophyta</taxon>
        <taxon>Embryophyta</taxon>
        <taxon>Tracheophyta</taxon>
        <taxon>Spermatophyta</taxon>
        <taxon>Magnoliopsida</taxon>
        <taxon>eudicotyledons</taxon>
        <taxon>Gunneridae</taxon>
        <taxon>Pentapetalae</taxon>
        <taxon>rosids</taxon>
        <taxon>malvids</taxon>
        <taxon>Brassicales</taxon>
        <taxon>Brassicaceae</taxon>
        <taxon>Camelineae</taxon>
        <taxon>Arabidopsis</taxon>
    </lineage>
</organism>
<dbReference type="EMBL" id="CACSHJ010000087">
    <property type="protein sequence ID" value="CAA0338736.1"/>
    <property type="molecule type" value="Genomic_DNA"/>
</dbReference>
<feature type="signal peptide" evidence="1">
    <location>
        <begin position="1"/>
        <end position="28"/>
    </location>
</feature>
<accession>A0A5S9WV00</accession>
<protein>
    <recommendedName>
        <fullName evidence="4">Transmembrane protein</fullName>
    </recommendedName>
</protein>
<reference evidence="2 3" key="1">
    <citation type="submission" date="2019-12" db="EMBL/GenBank/DDBJ databases">
        <authorList>
            <person name="Jiao W.-B."/>
            <person name="Schneeberger K."/>
        </authorList>
    </citation>
    <scope>NUCLEOTIDE SEQUENCE [LARGE SCALE GENOMIC DNA]</scope>
    <source>
        <strain evidence="3">cv. C24</strain>
    </source>
</reference>
<dbReference type="OrthoDB" id="1084421at2759"/>
<keyword evidence="1" id="KW-0732">Signal</keyword>
<proteinExistence type="predicted"/>
<gene>
    <name evidence="2" type="ORF">C24_LOCUS6626</name>
</gene>
<evidence type="ECO:0000256" key="1">
    <source>
        <dbReference type="SAM" id="SignalP"/>
    </source>
</evidence>
<dbReference type="Proteomes" id="UP000434276">
    <property type="component" value="Unassembled WGS sequence"/>
</dbReference>
<evidence type="ECO:0000313" key="2">
    <source>
        <dbReference type="EMBL" id="CAA0338736.1"/>
    </source>
</evidence>
<feature type="chain" id="PRO_5024895763" description="Transmembrane protein" evidence="1">
    <location>
        <begin position="29"/>
        <end position="78"/>
    </location>
</feature>
<dbReference type="ExpressionAtlas" id="A0A5S9WV00">
    <property type="expression patterns" value="baseline and differential"/>
</dbReference>
<dbReference type="AlphaFoldDB" id="A0A5S9WV00"/>
<sequence>MAKTPSSSSKLLVMMLLTFLALFIISHARVVFTDTPSNSYAPPIYAPVPKECLKPPYCRGPPGESQFGYNERNYYQIN</sequence>
<evidence type="ECO:0008006" key="4">
    <source>
        <dbReference type="Google" id="ProtNLM"/>
    </source>
</evidence>